<keyword evidence="2" id="KW-0732">Signal</keyword>
<evidence type="ECO:0000313" key="4">
    <source>
        <dbReference type="Proteomes" id="UP001500957"/>
    </source>
</evidence>
<feature type="signal peptide" evidence="2">
    <location>
        <begin position="1"/>
        <end position="24"/>
    </location>
</feature>
<sequence>MKRSTATIAAVTAAVLGIGGGATAALLSGDDNAEVSQVTPSPAATPAGTPAANPTGGPADALSEENLLRERMYFDVTGHSFDRTSLGQNARLGPCTGDSTFADVLPVQGVTRIGTRLTGSDNRQVTHQLAQTLNAQEARVAANEIVSLVDECAAIQGGDFGYGDPVTVIDEADRKVVYFPAFDSDRVYGGYIVLQVGPRVGVVDVSDTVPADQVEHLAKEAAGIADD</sequence>
<comment type="caution">
    <text evidence="3">The sequence shown here is derived from an EMBL/GenBank/DDBJ whole genome shotgun (WGS) entry which is preliminary data.</text>
</comment>
<keyword evidence="4" id="KW-1185">Reference proteome</keyword>
<dbReference type="Proteomes" id="UP001500957">
    <property type="component" value="Unassembled WGS sequence"/>
</dbReference>
<organism evidence="3 4">
    <name type="scientific">Sporichthya brevicatena</name>
    <dbReference type="NCBI Taxonomy" id="171442"/>
    <lineage>
        <taxon>Bacteria</taxon>
        <taxon>Bacillati</taxon>
        <taxon>Actinomycetota</taxon>
        <taxon>Actinomycetes</taxon>
        <taxon>Sporichthyales</taxon>
        <taxon>Sporichthyaceae</taxon>
        <taxon>Sporichthya</taxon>
    </lineage>
</organism>
<dbReference type="RefSeq" id="WP_344607018.1">
    <property type="nucleotide sequence ID" value="NZ_BAAAHE010000030.1"/>
</dbReference>
<evidence type="ECO:0000313" key="3">
    <source>
        <dbReference type="EMBL" id="GAA0628066.1"/>
    </source>
</evidence>
<reference evidence="3 4" key="1">
    <citation type="journal article" date="2019" name="Int. J. Syst. Evol. Microbiol.">
        <title>The Global Catalogue of Microorganisms (GCM) 10K type strain sequencing project: providing services to taxonomists for standard genome sequencing and annotation.</title>
        <authorList>
            <consortium name="The Broad Institute Genomics Platform"/>
            <consortium name="The Broad Institute Genome Sequencing Center for Infectious Disease"/>
            <person name="Wu L."/>
            <person name="Ma J."/>
        </authorList>
    </citation>
    <scope>NUCLEOTIDE SEQUENCE [LARGE SCALE GENOMIC DNA]</scope>
    <source>
        <strain evidence="3 4">JCM 10671</strain>
    </source>
</reference>
<evidence type="ECO:0000256" key="1">
    <source>
        <dbReference type="SAM" id="MobiDB-lite"/>
    </source>
</evidence>
<name>A0ABN1H3K7_9ACTN</name>
<protein>
    <submittedName>
        <fullName evidence="3">Uncharacterized protein</fullName>
    </submittedName>
</protein>
<accession>A0ABN1H3K7</accession>
<proteinExistence type="predicted"/>
<feature type="region of interest" description="Disordered" evidence="1">
    <location>
        <begin position="33"/>
        <end position="61"/>
    </location>
</feature>
<feature type="chain" id="PRO_5046491474" evidence="2">
    <location>
        <begin position="25"/>
        <end position="227"/>
    </location>
</feature>
<evidence type="ECO:0000256" key="2">
    <source>
        <dbReference type="SAM" id="SignalP"/>
    </source>
</evidence>
<feature type="compositionally biased region" description="Low complexity" evidence="1">
    <location>
        <begin position="39"/>
        <end position="59"/>
    </location>
</feature>
<dbReference type="EMBL" id="BAAAHE010000030">
    <property type="protein sequence ID" value="GAA0628066.1"/>
    <property type="molecule type" value="Genomic_DNA"/>
</dbReference>
<gene>
    <name evidence="3" type="ORF">GCM10009547_34600</name>
</gene>